<organism evidence="1 2">
    <name type="scientific">Anolis carolinensis</name>
    <name type="common">Green anole</name>
    <name type="synonym">American chameleon</name>
    <dbReference type="NCBI Taxonomy" id="28377"/>
    <lineage>
        <taxon>Eukaryota</taxon>
        <taxon>Metazoa</taxon>
        <taxon>Chordata</taxon>
        <taxon>Craniata</taxon>
        <taxon>Vertebrata</taxon>
        <taxon>Euteleostomi</taxon>
        <taxon>Lepidosauria</taxon>
        <taxon>Squamata</taxon>
        <taxon>Bifurcata</taxon>
        <taxon>Unidentata</taxon>
        <taxon>Episquamata</taxon>
        <taxon>Toxicofera</taxon>
        <taxon>Iguania</taxon>
        <taxon>Dactyloidae</taxon>
        <taxon>Anolis</taxon>
    </lineage>
</organism>
<dbReference type="InterPro" id="IPR036895">
    <property type="entry name" value="Uracil-DNA_glycosylase-like_sf"/>
</dbReference>
<reference evidence="1" key="3">
    <citation type="submission" date="2025-09" db="UniProtKB">
        <authorList>
            <consortium name="Ensembl"/>
        </authorList>
    </citation>
    <scope>IDENTIFICATION</scope>
</reference>
<reference evidence="1" key="2">
    <citation type="submission" date="2025-08" db="UniProtKB">
        <authorList>
            <consortium name="Ensembl"/>
        </authorList>
    </citation>
    <scope>IDENTIFICATION</scope>
</reference>
<dbReference type="Proteomes" id="UP000001646">
    <property type="component" value="Chromosome 3"/>
</dbReference>
<dbReference type="InParanoid" id="A0A803T747"/>
<name>A0A803T747_ANOCA</name>
<evidence type="ECO:0000313" key="2">
    <source>
        <dbReference type="Proteomes" id="UP000001646"/>
    </source>
</evidence>
<dbReference type="SUPFAM" id="SSF52141">
    <property type="entry name" value="Uracil-DNA glycosylase-like"/>
    <property type="match status" value="1"/>
</dbReference>
<dbReference type="AlphaFoldDB" id="A0A803T747"/>
<accession>A0A803T747</accession>
<keyword evidence="2" id="KW-1185">Reference proteome</keyword>
<protein>
    <submittedName>
        <fullName evidence="1">Uncharacterized protein</fullName>
    </submittedName>
</protein>
<dbReference type="Gene3D" id="3.40.470.10">
    <property type="entry name" value="Uracil-DNA glycosylase-like domain"/>
    <property type="match status" value="1"/>
</dbReference>
<proteinExistence type="predicted"/>
<evidence type="ECO:0000313" key="1">
    <source>
        <dbReference type="Ensembl" id="ENSACAP00000031037.1"/>
    </source>
</evidence>
<dbReference type="Ensembl" id="ENSACAT00000038356.1">
    <property type="protein sequence ID" value="ENSACAP00000031037.1"/>
    <property type="gene ID" value="ENSACAG00000037875.1"/>
</dbReference>
<reference evidence="1 2" key="1">
    <citation type="submission" date="2009-12" db="EMBL/GenBank/DDBJ databases">
        <title>The Genome Sequence of Anolis carolinensis (Green Anole Lizard).</title>
        <authorList>
            <consortium name="The Genome Sequencing Platform"/>
            <person name="Di Palma F."/>
            <person name="Alfoldi J."/>
            <person name="Heiman D."/>
            <person name="Young S."/>
            <person name="Grabherr M."/>
            <person name="Johnson J."/>
            <person name="Lander E.S."/>
            <person name="Lindblad-Toh K."/>
        </authorList>
    </citation>
    <scope>NUCLEOTIDE SEQUENCE [LARGE SCALE GENOMIC DNA]</scope>
    <source>
        <strain evidence="1 2">JBL SC #1</strain>
    </source>
</reference>
<sequence length="186" mass="20675">QIFIAPQNWGIQQRGLCDFHDVKVMILGYKASHPQVRSCRQHTRPPLCLENSHLQGLGCKHPSHGDLTGWAKQGVLPLHEVRNITKRRAGKDCFTSAMSPVSTGNMEARSLSFGAPRPAGREEDAQIERHAILDVAPHDEDQALLGHRHFYQANVLPQASGKESIPWAAPMNPWPGFSSLFLCYVP</sequence>